<comment type="caution">
    <text evidence="3">The sequence shown here is derived from an EMBL/GenBank/DDBJ whole genome shotgun (WGS) entry which is preliminary data.</text>
</comment>
<proteinExistence type="predicted"/>
<accession>A0A916W8E2</accession>
<feature type="transmembrane region" description="Helical" evidence="1">
    <location>
        <begin position="75"/>
        <end position="91"/>
    </location>
</feature>
<dbReference type="EMBL" id="BMIF01000012">
    <property type="protein sequence ID" value="GGA76777.1"/>
    <property type="molecule type" value="Genomic_DNA"/>
</dbReference>
<keyword evidence="1" id="KW-0472">Membrane</keyword>
<reference evidence="3" key="1">
    <citation type="journal article" date="2014" name="Int. J. Syst. Evol. Microbiol.">
        <title>Complete genome sequence of Corynebacterium casei LMG S-19264T (=DSM 44701T), isolated from a smear-ripened cheese.</title>
        <authorList>
            <consortium name="US DOE Joint Genome Institute (JGI-PGF)"/>
            <person name="Walter F."/>
            <person name="Albersmeier A."/>
            <person name="Kalinowski J."/>
            <person name="Ruckert C."/>
        </authorList>
    </citation>
    <scope>NUCLEOTIDE SEQUENCE</scope>
    <source>
        <strain evidence="3">CGMCC 1.15320</strain>
    </source>
</reference>
<organism evidence="3 4">
    <name type="scientific">Nitratireductor aestuarii</name>
    <dbReference type="NCBI Taxonomy" id="1735103"/>
    <lineage>
        <taxon>Bacteria</taxon>
        <taxon>Pseudomonadati</taxon>
        <taxon>Pseudomonadota</taxon>
        <taxon>Alphaproteobacteria</taxon>
        <taxon>Hyphomicrobiales</taxon>
        <taxon>Phyllobacteriaceae</taxon>
        <taxon>Nitratireductor</taxon>
    </lineage>
</organism>
<reference evidence="3" key="2">
    <citation type="submission" date="2020-09" db="EMBL/GenBank/DDBJ databases">
        <authorList>
            <person name="Sun Q."/>
            <person name="Zhou Y."/>
        </authorList>
    </citation>
    <scope>NUCLEOTIDE SEQUENCE</scope>
    <source>
        <strain evidence="3">CGMCC 1.15320</strain>
    </source>
</reference>
<dbReference type="AlphaFoldDB" id="A0A916W8E2"/>
<dbReference type="InterPro" id="IPR009936">
    <property type="entry name" value="DUF1468"/>
</dbReference>
<dbReference type="Pfam" id="PF07331">
    <property type="entry name" value="TctB"/>
    <property type="match status" value="1"/>
</dbReference>
<evidence type="ECO:0000313" key="4">
    <source>
        <dbReference type="Proteomes" id="UP000636264"/>
    </source>
</evidence>
<name>A0A916W8E2_9HYPH</name>
<evidence type="ECO:0000259" key="2">
    <source>
        <dbReference type="Pfam" id="PF07331"/>
    </source>
</evidence>
<keyword evidence="1" id="KW-1133">Transmembrane helix</keyword>
<keyword evidence="4" id="KW-1185">Reference proteome</keyword>
<keyword evidence="1" id="KW-0812">Transmembrane</keyword>
<feature type="domain" description="DUF1468" evidence="2">
    <location>
        <begin position="9"/>
        <end position="144"/>
    </location>
</feature>
<gene>
    <name evidence="3" type="ORF">GCM10011385_33550</name>
</gene>
<feature type="transmembrane region" description="Helical" evidence="1">
    <location>
        <begin position="120"/>
        <end position="138"/>
    </location>
</feature>
<protein>
    <submittedName>
        <fullName evidence="3">Membrane protein</fullName>
    </submittedName>
</protein>
<dbReference type="Proteomes" id="UP000636264">
    <property type="component" value="Unassembled WGS sequence"/>
</dbReference>
<dbReference type="RefSeq" id="WP_188722252.1">
    <property type="nucleotide sequence ID" value="NZ_BMIF01000012.1"/>
</dbReference>
<evidence type="ECO:0000256" key="1">
    <source>
        <dbReference type="SAM" id="Phobius"/>
    </source>
</evidence>
<sequence length="153" mass="16032">MLKNPKEGAAGLFFAAVGLLYGLMAWSSLDIGTALNMGPGYFPIVLSAIIFVFGAMMMGRSLVTPGETPIGKVPWRPLLLIMGAPVVFATVAEEIGMFPAVFVTTAVAAFAYPGATVPRILAISFGLSVFCTLVFAYAGRVPIPVIGPAFGEW</sequence>
<evidence type="ECO:0000313" key="3">
    <source>
        <dbReference type="EMBL" id="GGA76777.1"/>
    </source>
</evidence>
<feature type="transmembrane region" description="Helical" evidence="1">
    <location>
        <begin position="12"/>
        <end position="29"/>
    </location>
</feature>
<feature type="transmembrane region" description="Helical" evidence="1">
    <location>
        <begin position="97"/>
        <end position="113"/>
    </location>
</feature>
<feature type="transmembrane region" description="Helical" evidence="1">
    <location>
        <begin position="41"/>
        <end position="63"/>
    </location>
</feature>